<dbReference type="AlphaFoldDB" id="A0AAV7HRJ8"/>
<keyword evidence="3" id="KW-1185">Reference proteome</keyword>
<organism evidence="2 3">
    <name type="scientific">Cotesia glomerata</name>
    <name type="common">Lepidopteran parasitic wasp</name>
    <name type="synonym">Apanteles glomeratus</name>
    <dbReference type="NCBI Taxonomy" id="32391"/>
    <lineage>
        <taxon>Eukaryota</taxon>
        <taxon>Metazoa</taxon>
        <taxon>Ecdysozoa</taxon>
        <taxon>Arthropoda</taxon>
        <taxon>Hexapoda</taxon>
        <taxon>Insecta</taxon>
        <taxon>Pterygota</taxon>
        <taxon>Neoptera</taxon>
        <taxon>Endopterygota</taxon>
        <taxon>Hymenoptera</taxon>
        <taxon>Apocrita</taxon>
        <taxon>Ichneumonoidea</taxon>
        <taxon>Braconidae</taxon>
        <taxon>Microgastrinae</taxon>
        <taxon>Cotesia</taxon>
    </lineage>
</organism>
<feature type="region of interest" description="Disordered" evidence="1">
    <location>
        <begin position="320"/>
        <end position="349"/>
    </location>
</feature>
<comment type="caution">
    <text evidence="2">The sequence shown here is derived from an EMBL/GenBank/DDBJ whole genome shotgun (WGS) entry which is preliminary data.</text>
</comment>
<dbReference type="EMBL" id="JAHXZJ010002237">
    <property type="protein sequence ID" value="KAH0546777.1"/>
    <property type="molecule type" value="Genomic_DNA"/>
</dbReference>
<feature type="compositionally biased region" description="Low complexity" evidence="1">
    <location>
        <begin position="116"/>
        <end position="140"/>
    </location>
</feature>
<sequence length="369" mass="41633">MSDEKIVCFVCKKSDEHIIIFSEETLKKCQTILKLRKIHNLKYRDIILPSEYTESGYHRVCYKVFTGLMKKYFTSQPLSAEKKKGKKQGSCVITSNSSSTLSSIRDLSSELPDPQSPSTESSSQLISLSQSTETQPSTSENESHLQSVSTESPTTSQPAPICESIDLQSATLQDISDVFEPEVSDNNFVTQDVNISTDNIAGKNDNEVVCIFCNKKKKKVRSRMLPLHAADVQQFKDSVKPNIESHKEYGHCISYQGVEELETETTFTSMKKSSLCPEKIKKKPELFTGVAYDNFDRFVETSSGKDTLHDTVGIIYQNIDADTTDEPEMSEVSSENTSPNKKRRRRTFDEINIDEMPYPKKPKKICPLI</sequence>
<feature type="region of interest" description="Disordered" evidence="1">
    <location>
        <begin position="103"/>
        <end position="160"/>
    </location>
</feature>
<dbReference type="Proteomes" id="UP000826195">
    <property type="component" value="Unassembled WGS sequence"/>
</dbReference>
<evidence type="ECO:0000313" key="3">
    <source>
        <dbReference type="Proteomes" id="UP000826195"/>
    </source>
</evidence>
<gene>
    <name evidence="2" type="ORF">KQX54_015155</name>
</gene>
<evidence type="ECO:0000313" key="2">
    <source>
        <dbReference type="EMBL" id="KAH0546777.1"/>
    </source>
</evidence>
<proteinExistence type="predicted"/>
<evidence type="ECO:0000256" key="1">
    <source>
        <dbReference type="SAM" id="MobiDB-lite"/>
    </source>
</evidence>
<reference evidence="2 3" key="1">
    <citation type="journal article" date="2021" name="J. Hered.">
        <title>A chromosome-level genome assembly of the parasitoid wasp, Cotesia glomerata (Hymenoptera: Braconidae).</title>
        <authorList>
            <person name="Pinto B.J."/>
            <person name="Weis J.J."/>
            <person name="Gamble T."/>
            <person name="Ode P.J."/>
            <person name="Paul R."/>
            <person name="Zaspel J.M."/>
        </authorList>
    </citation>
    <scope>NUCLEOTIDE SEQUENCE [LARGE SCALE GENOMIC DNA]</scope>
    <source>
        <strain evidence="2">CgM1</strain>
    </source>
</reference>
<protein>
    <submittedName>
        <fullName evidence="2">Uncharacterized protein</fullName>
    </submittedName>
</protein>
<feature type="compositionally biased region" description="Polar residues" evidence="1">
    <location>
        <begin position="144"/>
        <end position="158"/>
    </location>
</feature>
<accession>A0AAV7HRJ8</accession>
<name>A0AAV7HRJ8_COTGL</name>